<accession>A0A1H2FZ07</accession>
<dbReference type="KEGG" id="nur:ATY38_09630"/>
<dbReference type="InterPro" id="IPR018723">
    <property type="entry name" value="DUF2254_membrane"/>
</dbReference>
<feature type="transmembrane region" description="Helical" evidence="1">
    <location>
        <begin position="109"/>
        <end position="126"/>
    </location>
</feature>
<protein>
    <submittedName>
        <fullName evidence="2">Uncharacterized membrane protein</fullName>
    </submittedName>
</protein>
<dbReference type="Proteomes" id="UP000182882">
    <property type="component" value="Unassembled WGS sequence"/>
</dbReference>
<evidence type="ECO:0000256" key="1">
    <source>
        <dbReference type="SAM" id="Phobius"/>
    </source>
</evidence>
<evidence type="ECO:0000313" key="2">
    <source>
        <dbReference type="EMBL" id="SDU12541.1"/>
    </source>
</evidence>
<dbReference type="AlphaFoldDB" id="A0A1H2FZ07"/>
<feature type="transmembrane region" description="Helical" evidence="1">
    <location>
        <begin position="138"/>
        <end position="159"/>
    </location>
</feature>
<keyword evidence="1" id="KW-1133">Transmembrane helix</keyword>
<name>A0A1H2FZ07_9PROT</name>
<organism evidence="2 3">
    <name type="scientific">Nitrosomonas ureae</name>
    <dbReference type="NCBI Taxonomy" id="44577"/>
    <lineage>
        <taxon>Bacteria</taxon>
        <taxon>Pseudomonadati</taxon>
        <taxon>Pseudomonadota</taxon>
        <taxon>Betaproteobacteria</taxon>
        <taxon>Nitrosomonadales</taxon>
        <taxon>Nitrosomonadaceae</taxon>
        <taxon>Nitrosomonas</taxon>
    </lineage>
</organism>
<feature type="transmembrane region" description="Helical" evidence="1">
    <location>
        <begin position="62"/>
        <end position="88"/>
    </location>
</feature>
<reference evidence="3" key="1">
    <citation type="submission" date="2016-10" db="EMBL/GenBank/DDBJ databases">
        <authorList>
            <person name="Varghese N."/>
            <person name="Submissions S."/>
        </authorList>
    </citation>
    <scope>NUCLEOTIDE SEQUENCE [LARGE SCALE GENOMIC DNA]</scope>
    <source>
        <strain evidence="3">Nm10</strain>
    </source>
</reference>
<proteinExistence type="predicted"/>
<keyword evidence="1" id="KW-0472">Membrane</keyword>
<feature type="transmembrane region" description="Helical" evidence="1">
    <location>
        <begin position="21"/>
        <end position="42"/>
    </location>
</feature>
<gene>
    <name evidence="2" type="ORF">SAMN05216406_12614</name>
</gene>
<dbReference type="Pfam" id="PF10011">
    <property type="entry name" value="DUF2254"/>
    <property type="match status" value="1"/>
</dbReference>
<keyword evidence="1" id="KW-0812">Transmembrane</keyword>
<evidence type="ECO:0000313" key="3">
    <source>
        <dbReference type="Proteomes" id="UP000182882"/>
    </source>
</evidence>
<dbReference type="EMBL" id="FNLN01000026">
    <property type="protein sequence ID" value="SDU12541.1"/>
    <property type="molecule type" value="Genomic_DNA"/>
</dbReference>
<keyword evidence="3" id="KW-1185">Reference proteome</keyword>
<dbReference type="RefSeq" id="WP_062559112.1">
    <property type="nucleotide sequence ID" value="NZ_CP013341.1"/>
</dbReference>
<sequence>MPSIISTDQLRFYINRLRERLWVKPLVACLLSIAAALAAKLADGTELGLILPTIKPEPVETILSIMAASMLVIATFAVTSMVSAYASASSTATPRSFSLVIGDDRSQNALSTFIGAFIYSIVALTAMKNGYFEAAGRFTLFILTAIVFGVVIITFVRWVDSIARLGRIGTTIAKVEHATAQALMLRQKAPTLDGIPVVSQVHGWAVFASHVGYVQHIDIAALETWARKNEGRVVIAALPGTFAAPGRELAYISTCSGEITENDKQQVIQSFQIGNNRLFDDDPRFGLVVLSEIACRALSPAVNDPGTAINIIGTLVRLFVLWNNPPSKTEDEHAARYGRVEVPEISIHDMFDDAFTGIARDGAGTVEVMIRLQKALQSLVLIGDASMQEAAKHHARLALKRAQLALNLTEDLATVCNAAAFASTDVSPRNLQGLSGDGVQNHRAP</sequence>